<sequence>MNEIAVPMTEMPALATVSGWSDAQEQNGRDGRPWTELHQALAGKLRRLAPW</sequence>
<gene>
    <name evidence="1" type="ORF">IE4771_PB00303</name>
</gene>
<dbReference type="Proteomes" id="UP000027180">
    <property type="component" value="Plasmid pRetIE4771b"/>
</dbReference>
<accession>A0A060IEC0</accession>
<keyword evidence="1" id="KW-0614">Plasmid</keyword>
<evidence type="ECO:0000313" key="2">
    <source>
        <dbReference type="Proteomes" id="UP000027180"/>
    </source>
</evidence>
<name>A0A060IEC0_RHIET</name>
<dbReference type="EMBL" id="CP006988">
    <property type="protein sequence ID" value="AIC30031.1"/>
    <property type="molecule type" value="Genomic_DNA"/>
</dbReference>
<reference evidence="1 2" key="1">
    <citation type="submission" date="2013-12" db="EMBL/GenBank/DDBJ databases">
        <title>Complete genome sequence of Rhizobium etli bv. mimosae IE4771.</title>
        <authorList>
            <person name="Bustos P."/>
            <person name="Santamaria R.I."/>
            <person name="Lozano L."/>
            <person name="Ormeno-Orrillo E."/>
            <person name="Rogel M.A."/>
            <person name="Romero D."/>
            <person name="Cevallos M.A."/>
            <person name="Martinez-Romero E."/>
            <person name="Gonzalez V."/>
        </authorList>
    </citation>
    <scope>NUCLEOTIDE SEQUENCE [LARGE SCALE GENOMIC DNA]</scope>
    <source>
        <strain evidence="1 2">IE4771</strain>
        <plasmid evidence="2">Plasmid pRetIE4771b</plasmid>
    </source>
</reference>
<proteinExistence type="predicted"/>
<dbReference type="AlphaFoldDB" id="A0A060IEC0"/>
<dbReference type="KEGG" id="rei:IE4771_PB00303"/>
<protein>
    <submittedName>
        <fullName evidence="1">Uncharacterized protein</fullName>
    </submittedName>
</protein>
<geneLocation type="plasmid" evidence="1 2">
    <name>pRetIE4771b</name>
</geneLocation>
<dbReference type="HOGENOM" id="CLU_3103022_0_0_5"/>
<evidence type="ECO:0000313" key="1">
    <source>
        <dbReference type="EMBL" id="AIC30031.1"/>
    </source>
</evidence>
<organism evidence="1 2">
    <name type="scientific">Rhizobium etli bv. mimosae str. IE4771</name>
    <dbReference type="NCBI Taxonomy" id="1432050"/>
    <lineage>
        <taxon>Bacteria</taxon>
        <taxon>Pseudomonadati</taxon>
        <taxon>Pseudomonadota</taxon>
        <taxon>Alphaproteobacteria</taxon>
        <taxon>Hyphomicrobiales</taxon>
        <taxon>Rhizobiaceae</taxon>
        <taxon>Rhizobium/Agrobacterium group</taxon>
        <taxon>Rhizobium</taxon>
    </lineage>
</organism>